<keyword evidence="4" id="KW-1185">Reference proteome</keyword>
<evidence type="ECO:0000259" key="2">
    <source>
        <dbReference type="PROSITE" id="PS50211"/>
    </source>
</evidence>
<dbReference type="InterPro" id="IPR043153">
    <property type="entry name" value="DENN_C"/>
</dbReference>
<dbReference type="InterPro" id="IPR005113">
    <property type="entry name" value="uDENN_dom"/>
</dbReference>
<evidence type="ECO:0000256" key="1">
    <source>
        <dbReference type="SAM" id="MobiDB-lite"/>
    </source>
</evidence>
<organism evidence="3 4">
    <name type="scientific">Quercus lobata</name>
    <name type="common">Valley oak</name>
    <dbReference type="NCBI Taxonomy" id="97700"/>
    <lineage>
        <taxon>Eukaryota</taxon>
        <taxon>Viridiplantae</taxon>
        <taxon>Streptophyta</taxon>
        <taxon>Embryophyta</taxon>
        <taxon>Tracheophyta</taxon>
        <taxon>Spermatophyta</taxon>
        <taxon>Magnoliopsida</taxon>
        <taxon>eudicotyledons</taxon>
        <taxon>Gunneridae</taxon>
        <taxon>Pentapetalae</taxon>
        <taxon>rosids</taxon>
        <taxon>fabids</taxon>
        <taxon>Fagales</taxon>
        <taxon>Fagaceae</taxon>
        <taxon>Quercus</taxon>
    </lineage>
</organism>
<feature type="domain" description="UDENN" evidence="2">
    <location>
        <begin position="170"/>
        <end position="890"/>
    </location>
</feature>
<dbReference type="Proteomes" id="UP000594261">
    <property type="component" value="Chromosome 9"/>
</dbReference>
<sequence>MDKKEDAEVQEENSASPVWVLQHLSAEVVRVAGDALHNVYPVSPNFQPLRPEPGLGQGHRRSQSDVVPKFNGRTNSFQRLKTRMQKAWKWGSNSQEEGNWRSFNPEVLANQKRQWYQLHSKSLDLTKYKEPTSLFEHFIVVGLHPDANLEIVEDAFAKRKKWQLQMANSEILEYKKLQHRAPSIPTLEPQILFRYPPGKRLAIRLKDLAAFCFPGGVEARLLERTPSLSELNELIYGQEHLGRDDLAFIFSLKVAGNATLYGVCLHVPEIVQRSPGILGTSSPLSHSSGGYKRFLVSAPRCYCLLTRLPFFELHYEMLTSIIAQERLNRITQFVSELALNAYVPSVTKVHDQMNGNVDSPERESLSDWMASAIPVDSALALTAAAAGISHDEFISPSSLKIWEPHSPESVTTSEASDFSQVKETDKDSSKNSQNFEECTFEASETCSQPSERMCGCFENDQISPEVRTSFTSRNLALGHLGSSESLFSPVRSMESEDYDDEIFANCDKAFGDDLIMEWAKENKNDLLQIVCGYHALSLPPRGSELLFQPLEHLQAIVYMRPPLAALGFHENNLDSLEVAEVDAKLAAAEEAFALSIWTTATICRALSLESGIGFESSYIDNTVKGLVALAQGSSHTLRRRVSLDRIEASLKKSILINLFRVEKIPVVESYVREIKHVLSLVAGVLLEKQVLVVCPNLGVLSAVVLSLVPLIRPFQWQSLLLPVLPGRMLDFLDAPVPYIVGIQYKPVDLKMKASNVVHVNVLKDEVKMCHLPALPRHKELVSELGPIHARLSRESSIAKRHPVYRCSDVQAEAAAEFLNVMRCYLESLCSDLKSHAITCVQSNNDRVSLLLKDSFIDSFPSRDRPFMKQFVDTQLFSVLSDTHLSSFENGYS</sequence>
<reference evidence="3" key="2">
    <citation type="submission" date="2021-01" db="UniProtKB">
        <authorList>
            <consortium name="EnsemblPlants"/>
        </authorList>
    </citation>
    <scope>IDENTIFICATION</scope>
</reference>
<feature type="region of interest" description="Disordered" evidence="1">
    <location>
        <begin position="50"/>
        <end position="71"/>
    </location>
</feature>
<proteinExistence type="predicted"/>
<dbReference type="InParanoid" id="A0A7N2RB58"/>
<dbReference type="EMBL" id="LRBV02000009">
    <property type="status" value="NOT_ANNOTATED_CDS"/>
    <property type="molecule type" value="Genomic_DNA"/>
</dbReference>
<name>A0A7N2RB58_QUELO</name>
<dbReference type="PANTHER" id="PTHR15288">
    <property type="entry name" value="DENN DOMAIN-CONTAINING PROTEIN 2"/>
    <property type="match status" value="1"/>
</dbReference>
<feature type="compositionally biased region" description="Basic and acidic residues" evidence="1">
    <location>
        <begin position="420"/>
        <end position="429"/>
    </location>
</feature>
<dbReference type="Gramene" id="QL09p042353:mrna">
    <property type="protein sequence ID" value="QL09p042353:mrna"/>
    <property type="gene ID" value="QL09p042353"/>
</dbReference>
<dbReference type="Pfam" id="PF02141">
    <property type="entry name" value="DENN"/>
    <property type="match status" value="1"/>
</dbReference>
<accession>A0A7N2RB58</accession>
<dbReference type="Gene3D" id="3.30.450.200">
    <property type="match status" value="1"/>
</dbReference>
<dbReference type="Pfam" id="PF03456">
    <property type="entry name" value="uDENN"/>
    <property type="match status" value="1"/>
</dbReference>
<evidence type="ECO:0000313" key="4">
    <source>
        <dbReference type="Proteomes" id="UP000594261"/>
    </source>
</evidence>
<protein>
    <recommendedName>
        <fullName evidence="2">UDENN domain-containing protein</fullName>
    </recommendedName>
</protein>
<feature type="region of interest" description="Disordered" evidence="1">
    <location>
        <begin position="405"/>
        <end position="434"/>
    </location>
</feature>
<dbReference type="OMA" id="QLSPKIW"/>
<dbReference type="Gene3D" id="3.40.50.11500">
    <property type="match status" value="1"/>
</dbReference>
<dbReference type="EnsemblPlants" id="QL09p042353:mrna">
    <property type="protein sequence ID" value="QL09p042353:mrna"/>
    <property type="gene ID" value="QL09p042353"/>
</dbReference>
<dbReference type="PROSITE" id="PS50211">
    <property type="entry name" value="DENN"/>
    <property type="match status" value="1"/>
</dbReference>
<feature type="compositionally biased region" description="Polar residues" evidence="1">
    <location>
        <begin position="408"/>
        <end position="419"/>
    </location>
</feature>
<dbReference type="AlphaFoldDB" id="A0A7N2RB58"/>
<reference evidence="3 4" key="1">
    <citation type="journal article" date="2016" name="G3 (Bethesda)">
        <title>First Draft Assembly and Annotation of the Genome of a California Endemic Oak Quercus lobata Nee (Fagaceae).</title>
        <authorList>
            <person name="Sork V.L."/>
            <person name="Fitz-Gibbon S.T."/>
            <person name="Puiu D."/>
            <person name="Crepeau M."/>
            <person name="Gugger P.F."/>
            <person name="Sherman R."/>
            <person name="Stevens K."/>
            <person name="Langley C.H."/>
            <person name="Pellegrini M."/>
            <person name="Salzberg S.L."/>
        </authorList>
    </citation>
    <scope>NUCLEOTIDE SEQUENCE [LARGE SCALE GENOMIC DNA]</scope>
    <source>
        <strain evidence="3 4">cv. SW786</strain>
    </source>
</reference>
<dbReference type="InterPro" id="IPR051942">
    <property type="entry name" value="DENN_domain_containing_2"/>
</dbReference>
<evidence type="ECO:0000313" key="3">
    <source>
        <dbReference type="EnsemblPlants" id="QL09p042353:mrna"/>
    </source>
</evidence>
<dbReference type="InterPro" id="IPR001194">
    <property type="entry name" value="cDENN_dom"/>
</dbReference>
<dbReference type="InterPro" id="IPR037516">
    <property type="entry name" value="Tripartite_DENN"/>
</dbReference>
<dbReference type="FunCoup" id="A0A7N2RB58">
    <property type="interactions" value="370"/>
</dbReference>
<dbReference type="PANTHER" id="PTHR15288:SF0">
    <property type="entry name" value="UDENN DOMAIN-CONTAINING PROTEIN"/>
    <property type="match status" value="1"/>
</dbReference>
<dbReference type="SMART" id="SM00799">
    <property type="entry name" value="DENN"/>
    <property type="match status" value="1"/>
</dbReference>